<gene>
    <name evidence="10" type="ORF">ACFYKX_06845</name>
</gene>
<evidence type="ECO:0000256" key="3">
    <source>
        <dbReference type="ARBA" id="ARBA00022448"/>
    </source>
</evidence>
<feature type="transmembrane region" description="Helical" evidence="8">
    <location>
        <begin position="281"/>
        <end position="300"/>
    </location>
</feature>
<keyword evidence="3" id="KW-0813">Transport</keyword>
<feature type="domain" description="ABC transmembrane type-2" evidence="9">
    <location>
        <begin position="130"/>
        <end position="362"/>
    </location>
</feature>
<keyword evidence="5 8" id="KW-0812">Transmembrane</keyword>
<evidence type="ECO:0000256" key="6">
    <source>
        <dbReference type="ARBA" id="ARBA00022989"/>
    </source>
</evidence>
<comment type="similarity">
    <text evidence="2">Belongs to the ABC-2 integral membrane protein family.</text>
</comment>
<dbReference type="PROSITE" id="PS51012">
    <property type="entry name" value="ABC_TM2"/>
    <property type="match status" value="1"/>
</dbReference>
<keyword evidence="7 8" id="KW-0472">Membrane</keyword>
<evidence type="ECO:0000256" key="2">
    <source>
        <dbReference type="ARBA" id="ARBA00007783"/>
    </source>
</evidence>
<evidence type="ECO:0000256" key="8">
    <source>
        <dbReference type="SAM" id="Phobius"/>
    </source>
</evidence>
<dbReference type="InterPro" id="IPR013525">
    <property type="entry name" value="ABC2_TM"/>
</dbReference>
<accession>A0ABW6KC80</accession>
<feature type="transmembrane region" description="Helical" evidence="8">
    <location>
        <begin position="171"/>
        <end position="192"/>
    </location>
</feature>
<comment type="caution">
    <text evidence="10">The sequence shown here is derived from an EMBL/GenBank/DDBJ whole genome shotgun (WGS) entry which is preliminary data.</text>
</comment>
<keyword evidence="6 8" id="KW-1133">Transmembrane helix</keyword>
<keyword evidence="4" id="KW-1003">Cell membrane</keyword>
<dbReference type="RefSeq" id="WP_389359385.1">
    <property type="nucleotide sequence ID" value="NZ_JBIACK010000002.1"/>
</dbReference>
<proteinExistence type="inferred from homology"/>
<evidence type="ECO:0000256" key="1">
    <source>
        <dbReference type="ARBA" id="ARBA00004651"/>
    </source>
</evidence>
<evidence type="ECO:0000313" key="11">
    <source>
        <dbReference type="Proteomes" id="UP001601059"/>
    </source>
</evidence>
<evidence type="ECO:0000259" key="9">
    <source>
        <dbReference type="PROSITE" id="PS51012"/>
    </source>
</evidence>
<evidence type="ECO:0000256" key="4">
    <source>
        <dbReference type="ARBA" id="ARBA00022475"/>
    </source>
</evidence>
<dbReference type="InterPro" id="IPR047817">
    <property type="entry name" value="ABC2_TM_bact-type"/>
</dbReference>
<comment type="subcellular location">
    <subcellularLocation>
        <location evidence="1">Cell membrane</location>
        <topology evidence="1">Multi-pass membrane protein</topology>
    </subcellularLocation>
</comment>
<name>A0ABW6KC80_9BACI</name>
<reference evidence="10 11" key="1">
    <citation type="submission" date="2024-08" db="EMBL/GenBank/DDBJ databases">
        <title>Two novel Cytobacillus novel species.</title>
        <authorList>
            <person name="Liu G."/>
        </authorList>
    </citation>
    <scope>NUCLEOTIDE SEQUENCE [LARGE SCALE GENOMIC DNA]</scope>
    <source>
        <strain evidence="10 11">FJAT-54145</strain>
    </source>
</reference>
<dbReference type="Pfam" id="PF12698">
    <property type="entry name" value="ABC2_membrane_3"/>
    <property type="match status" value="1"/>
</dbReference>
<evidence type="ECO:0000256" key="5">
    <source>
        <dbReference type="ARBA" id="ARBA00022692"/>
    </source>
</evidence>
<dbReference type="PANTHER" id="PTHR30294">
    <property type="entry name" value="MEMBRANE COMPONENT OF ABC TRANSPORTER YHHJ-RELATED"/>
    <property type="match status" value="1"/>
</dbReference>
<feature type="transmembrane region" description="Helical" evidence="8">
    <location>
        <begin position="12"/>
        <end position="32"/>
    </location>
</feature>
<dbReference type="Proteomes" id="UP001601059">
    <property type="component" value="Unassembled WGS sequence"/>
</dbReference>
<feature type="transmembrane region" description="Helical" evidence="8">
    <location>
        <begin position="248"/>
        <end position="269"/>
    </location>
</feature>
<dbReference type="EMBL" id="JBIACK010000002">
    <property type="protein sequence ID" value="MFE8700322.1"/>
    <property type="molecule type" value="Genomic_DNA"/>
</dbReference>
<keyword evidence="11" id="KW-1185">Reference proteome</keyword>
<protein>
    <submittedName>
        <fullName evidence="10">ABC transporter permease</fullName>
    </submittedName>
</protein>
<dbReference type="PANTHER" id="PTHR30294:SF38">
    <property type="entry name" value="TRANSPORT PERMEASE PROTEIN"/>
    <property type="match status" value="1"/>
</dbReference>
<evidence type="ECO:0000256" key="7">
    <source>
        <dbReference type="ARBA" id="ARBA00023136"/>
    </source>
</evidence>
<evidence type="ECO:0000313" key="10">
    <source>
        <dbReference type="EMBL" id="MFE8700322.1"/>
    </source>
</evidence>
<feature type="transmembrane region" description="Helical" evidence="8">
    <location>
        <begin position="213"/>
        <end position="236"/>
    </location>
</feature>
<organism evidence="10 11">
    <name type="scientific">Cytobacillus spartinae</name>
    <dbReference type="NCBI Taxonomy" id="3299023"/>
    <lineage>
        <taxon>Bacteria</taxon>
        <taxon>Bacillati</taxon>
        <taxon>Bacillota</taxon>
        <taxon>Bacilli</taxon>
        <taxon>Bacillales</taxon>
        <taxon>Bacillaceae</taxon>
        <taxon>Cytobacillus</taxon>
    </lineage>
</organism>
<dbReference type="InterPro" id="IPR051449">
    <property type="entry name" value="ABC-2_transporter_component"/>
</dbReference>
<sequence>MTGVLWGKMRLLIRKPLPLLITTIICIAFAYLTGLSTSSKIEVPVHSSLPTETLNDIVLKLNESDTYEFVLYNEDEVKNKVAEGKAEAGVLLEEGSYTLYQAGETQNFRLINQYVYQFYRKMLQEEVMKVVTNKEETEKVLLSLKENPAFTLSLNSYKNETDWVYDQSLQALFGFALFFSIFTIGYNVVEILREKQMGIWDRLILSPTTKTKMYLGNLLYSFFTGYFQIALIFIVFRFGTGVNFYGGFIKTLILIIPFVFSIVALSILLTSLVKTMGQFNALIPLISVSFAMIGGAYWPIEIVTSEPLLIISKFVPITYGMELLKGVTVSGLSITDLLYPVSILLLMGVVMMGIGIRLMERRHI</sequence>
<feature type="transmembrane region" description="Helical" evidence="8">
    <location>
        <begin position="337"/>
        <end position="359"/>
    </location>
</feature>